<dbReference type="Proteomes" id="UP000632377">
    <property type="component" value="Unassembled WGS sequence"/>
</dbReference>
<comment type="caution">
    <text evidence="2">The sequence shown here is derived from an EMBL/GenBank/DDBJ whole genome shotgun (WGS) entry which is preliminary data.</text>
</comment>
<keyword evidence="1" id="KW-1133">Transmembrane helix</keyword>
<organism evidence="2 3">
    <name type="scientific">Clostridium rhizosphaerae</name>
    <dbReference type="NCBI Taxonomy" id="2803861"/>
    <lineage>
        <taxon>Bacteria</taxon>
        <taxon>Bacillati</taxon>
        <taxon>Bacillota</taxon>
        <taxon>Clostridia</taxon>
        <taxon>Eubacteriales</taxon>
        <taxon>Clostridiaceae</taxon>
        <taxon>Clostridium</taxon>
    </lineage>
</organism>
<keyword evidence="1" id="KW-0812">Transmembrane</keyword>
<evidence type="ECO:0000313" key="3">
    <source>
        <dbReference type="Proteomes" id="UP000632377"/>
    </source>
</evidence>
<protein>
    <recommendedName>
        <fullName evidence="4">Bacteriophage peptidoglycan hydrolase</fullName>
    </recommendedName>
</protein>
<keyword evidence="3" id="KW-1185">Reference proteome</keyword>
<dbReference type="EMBL" id="JAESWC010000007">
    <property type="protein sequence ID" value="MBL4936537.1"/>
    <property type="molecule type" value="Genomic_DNA"/>
</dbReference>
<evidence type="ECO:0008006" key="4">
    <source>
        <dbReference type="Google" id="ProtNLM"/>
    </source>
</evidence>
<evidence type="ECO:0000256" key="1">
    <source>
        <dbReference type="SAM" id="Phobius"/>
    </source>
</evidence>
<accession>A0ABS1TBR2</accession>
<dbReference type="RefSeq" id="WP_202749296.1">
    <property type="nucleotide sequence ID" value="NZ_JAESWC010000007.1"/>
</dbReference>
<proteinExistence type="predicted"/>
<name>A0ABS1TBR2_9CLOT</name>
<evidence type="ECO:0000313" key="2">
    <source>
        <dbReference type="EMBL" id="MBL4936537.1"/>
    </source>
</evidence>
<gene>
    <name evidence="2" type="ORF">JK636_12290</name>
</gene>
<keyword evidence="1" id="KW-0472">Membrane</keyword>
<sequence length="189" mass="21827">MKRVKFIIELIIIIVLCVVIVNKAREEFGTSNLQVRESIYKYLKSEKNQMQIYEAAMKLNNGSSQNTCVYFISEVLRNNKFQIPKETCNTGQMIALLEKEGWEKDNNYKNLKPGDICFTTDDKGNKNGVPSHTYVFMGWVKEGNYDYAYICDNQAKDYGNKVYHVRNISITANANGYKKDAFSFFMKDA</sequence>
<feature type="transmembrane region" description="Helical" evidence="1">
    <location>
        <begin position="6"/>
        <end position="24"/>
    </location>
</feature>
<dbReference type="Gene3D" id="3.90.1720.10">
    <property type="entry name" value="endopeptidase domain like (from Nostoc punctiforme)"/>
    <property type="match status" value="1"/>
</dbReference>
<reference evidence="2 3" key="1">
    <citation type="submission" date="2021-01" db="EMBL/GenBank/DDBJ databases">
        <title>Genome public.</title>
        <authorList>
            <person name="Liu C."/>
            <person name="Sun Q."/>
        </authorList>
    </citation>
    <scope>NUCLEOTIDE SEQUENCE [LARGE SCALE GENOMIC DNA]</scope>
    <source>
        <strain evidence="2 3">YIM B02515</strain>
    </source>
</reference>